<dbReference type="EMBL" id="JAIWYP010000003">
    <property type="protein sequence ID" value="KAH3846360.1"/>
    <property type="molecule type" value="Genomic_DNA"/>
</dbReference>
<evidence type="ECO:0000313" key="2">
    <source>
        <dbReference type="Proteomes" id="UP000828390"/>
    </source>
</evidence>
<accession>A0A9D4QY32</accession>
<evidence type="ECO:0000313" key="1">
    <source>
        <dbReference type="EMBL" id="KAH3846360.1"/>
    </source>
</evidence>
<organism evidence="1 2">
    <name type="scientific">Dreissena polymorpha</name>
    <name type="common">Zebra mussel</name>
    <name type="synonym">Mytilus polymorpha</name>
    <dbReference type="NCBI Taxonomy" id="45954"/>
    <lineage>
        <taxon>Eukaryota</taxon>
        <taxon>Metazoa</taxon>
        <taxon>Spiralia</taxon>
        <taxon>Lophotrochozoa</taxon>
        <taxon>Mollusca</taxon>
        <taxon>Bivalvia</taxon>
        <taxon>Autobranchia</taxon>
        <taxon>Heteroconchia</taxon>
        <taxon>Euheterodonta</taxon>
        <taxon>Imparidentia</taxon>
        <taxon>Neoheterodontei</taxon>
        <taxon>Myida</taxon>
        <taxon>Dreissenoidea</taxon>
        <taxon>Dreissenidae</taxon>
        <taxon>Dreissena</taxon>
    </lineage>
</organism>
<dbReference type="AlphaFoldDB" id="A0A9D4QY32"/>
<name>A0A9D4QY32_DREPO</name>
<reference evidence="1" key="1">
    <citation type="journal article" date="2019" name="bioRxiv">
        <title>The Genome of the Zebra Mussel, Dreissena polymorpha: A Resource for Invasive Species Research.</title>
        <authorList>
            <person name="McCartney M.A."/>
            <person name="Auch B."/>
            <person name="Kono T."/>
            <person name="Mallez S."/>
            <person name="Zhang Y."/>
            <person name="Obille A."/>
            <person name="Becker A."/>
            <person name="Abrahante J.E."/>
            <person name="Garbe J."/>
            <person name="Badalamenti J.P."/>
            <person name="Herman A."/>
            <person name="Mangelson H."/>
            <person name="Liachko I."/>
            <person name="Sullivan S."/>
            <person name="Sone E.D."/>
            <person name="Koren S."/>
            <person name="Silverstein K.A.T."/>
            <person name="Beckman K.B."/>
            <person name="Gohl D.M."/>
        </authorList>
    </citation>
    <scope>NUCLEOTIDE SEQUENCE</scope>
    <source>
        <strain evidence="1">Duluth1</strain>
        <tissue evidence="1">Whole animal</tissue>
    </source>
</reference>
<comment type="caution">
    <text evidence="1">The sequence shown here is derived from an EMBL/GenBank/DDBJ whole genome shotgun (WGS) entry which is preliminary data.</text>
</comment>
<sequence length="68" mass="8003">MGSISEYAFCASCLISSAREEMDSPRRRRRFSNFDSHKVWCLLLLNLWESLDVSVSYSRRSDSDKLMY</sequence>
<protein>
    <submittedName>
        <fullName evidence="1">Uncharacterized protein</fullName>
    </submittedName>
</protein>
<dbReference type="Proteomes" id="UP000828390">
    <property type="component" value="Unassembled WGS sequence"/>
</dbReference>
<proteinExistence type="predicted"/>
<keyword evidence="2" id="KW-1185">Reference proteome</keyword>
<gene>
    <name evidence="1" type="ORF">DPMN_088661</name>
</gene>
<reference evidence="1" key="2">
    <citation type="submission" date="2020-11" db="EMBL/GenBank/DDBJ databases">
        <authorList>
            <person name="McCartney M.A."/>
            <person name="Auch B."/>
            <person name="Kono T."/>
            <person name="Mallez S."/>
            <person name="Becker A."/>
            <person name="Gohl D.M."/>
            <person name="Silverstein K.A.T."/>
            <person name="Koren S."/>
            <person name="Bechman K.B."/>
            <person name="Herman A."/>
            <person name="Abrahante J.E."/>
            <person name="Garbe J."/>
        </authorList>
    </citation>
    <scope>NUCLEOTIDE SEQUENCE</scope>
    <source>
        <strain evidence="1">Duluth1</strain>
        <tissue evidence="1">Whole animal</tissue>
    </source>
</reference>